<keyword evidence="3" id="KW-1185">Reference proteome</keyword>
<gene>
    <name evidence="2" type="ORF">HMPREF2130_11500</name>
</gene>
<dbReference type="EMBL" id="JRNI01000108">
    <property type="protein sequence ID" value="KGF25218.1"/>
    <property type="molecule type" value="Genomic_DNA"/>
</dbReference>
<dbReference type="RefSeq" id="WP_070469329.1">
    <property type="nucleotide sequence ID" value="NZ_JRNI01000108.1"/>
</dbReference>
<evidence type="ECO:0000256" key="1">
    <source>
        <dbReference type="SAM" id="MobiDB-lite"/>
    </source>
</evidence>
<feature type="region of interest" description="Disordered" evidence="1">
    <location>
        <begin position="1"/>
        <end position="21"/>
    </location>
</feature>
<accession>A0A095YS57</accession>
<dbReference type="Proteomes" id="UP000029629">
    <property type="component" value="Unassembled WGS sequence"/>
</dbReference>
<comment type="caution">
    <text evidence="2">The sequence shown here is derived from an EMBL/GenBank/DDBJ whole genome shotgun (WGS) entry which is preliminary data.</text>
</comment>
<feature type="compositionally biased region" description="Polar residues" evidence="1">
    <location>
        <begin position="75"/>
        <end position="96"/>
    </location>
</feature>
<proteinExistence type="predicted"/>
<feature type="region of interest" description="Disordered" evidence="1">
    <location>
        <begin position="75"/>
        <end position="137"/>
    </location>
</feature>
<evidence type="ECO:0000313" key="2">
    <source>
        <dbReference type="EMBL" id="KGF25218.1"/>
    </source>
</evidence>
<protein>
    <submittedName>
        <fullName evidence="2">Uncharacterized protein</fullName>
    </submittedName>
</protein>
<sequence>MKTDKLNSFINSRRQNKTTGRNRLLPYKTEIEYLFNNGMSYKDIAAYLKLEEGVEIAANTVGVFCRKHFTLSSSKTNENVQSYNQQKSTDESSQVLNEEVTEDTDKRPTEQTSSEAPTLADKNSVQSKTTEDEEVPG</sequence>
<dbReference type="AlphaFoldDB" id="A0A095YS57"/>
<evidence type="ECO:0000313" key="3">
    <source>
        <dbReference type="Proteomes" id="UP000029629"/>
    </source>
</evidence>
<organism evidence="2 3">
    <name type="scientific">Oligella urethralis DNF00040</name>
    <dbReference type="NCBI Taxonomy" id="1401065"/>
    <lineage>
        <taxon>Bacteria</taxon>
        <taxon>Pseudomonadati</taxon>
        <taxon>Pseudomonadota</taxon>
        <taxon>Betaproteobacteria</taxon>
        <taxon>Burkholderiales</taxon>
        <taxon>Alcaligenaceae</taxon>
        <taxon>Oligella</taxon>
    </lineage>
</organism>
<feature type="compositionally biased region" description="Polar residues" evidence="1">
    <location>
        <begin position="110"/>
        <end position="128"/>
    </location>
</feature>
<name>A0A095YS57_9BURK</name>
<reference evidence="2 3" key="1">
    <citation type="submission" date="2014-07" db="EMBL/GenBank/DDBJ databases">
        <authorList>
            <person name="McCorrison J."/>
            <person name="Sanka R."/>
            <person name="Torralba M."/>
            <person name="Gillis M."/>
            <person name="Haft D.H."/>
            <person name="Methe B."/>
            <person name="Sutton G."/>
            <person name="Nelson K.E."/>
        </authorList>
    </citation>
    <scope>NUCLEOTIDE SEQUENCE [LARGE SCALE GENOMIC DNA]</scope>
    <source>
        <strain evidence="2 3">DNF00040</strain>
    </source>
</reference>